<accession>A0A975SNG1</accession>
<dbReference type="InterPro" id="IPR051909">
    <property type="entry name" value="MFP_Cation_Efflux"/>
</dbReference>
<dbReference type="InterPro" id="IPR058792">
    <property type="entry name" value="Beta-barrel_RND_2"/>
</dbReference>
<dbReference type="PANTHER" id="PTHR30097:SF4">
    <property type="entry name" value="SLR6042 PROTEIN"/>
    <property type="match status" value="1"/>
</dbReference>
<evidence type="ECO:0000256" key="1">
    <source>
        <dbReference type="ARBA" id="ARBA00009477"/>
    </source>
</evidence>
<evidence type="ECO:0000313" key="7">
    <source>
        <dbReference type="Proteomes" id="UP000683428"/>
    </source>
</evidence>
<evidence type="ECO:0000256" key="2">
    <source>
        <dbReference type="ARBA" id="ARBA00022448"/>
    </source>
</evidence>
<dbReference type="NCBIfam" id="TIGR01730">
    <property type="entry name" value="RND_mfp"/>
    <property type="match status" value="1"/>
</dbReference>
<dbReference type="Pfam" id="PF25973">
    <property type="entry name" value="BSH_CzcB"/>
    <property type="match status" value="1"/>
</dbReference>
<sequence>MISRPFSLTAAAALLCAAFALPLQAAPAAPANFVPISPAQAQALGVVSQPLAPAGQGQIASLPAKVVVPVEQLRVVAAPLAGLITQVAVVAGQSVKKGQVLARLSSPGLLQIQRDYLQARQQADLMGRNARRDEQLYQEGIIAQSRYQATRAGQKEAEVAAAALGEELRLAGVAGGKHGITPEVAIVAPLTGEVLDAPAAIGTRVDMAAPLFTVGRLSPLWLEIQVPAALAAQVREGQPVQVVRSPARGRIINVGRQIAGTSQTVTLRARLDQGTDSLRPGQLVEAAVGAAPGAAPAGQASFLVPQGALVREGGKTYLFVAVAKGYQAWPVRVLGTTGSGALVAGPRLTGGLRVAVKGLSSLKSAWTGAAAEGE</sequence>
<dbReference type="EMBL" id="CP064782">
    <property type="protein sequence ID" value="QWT49570.1"/>
    <property type="molecule type" value="Genomic_DNA"/>
</dbReference>
<feature type="chain" id="PRO_5037938309" evidence="3">
    <location>
        <begin position="26"/>
        <end position="374"/>
    </location>
</feature>
<dbReference type="GO" id="GO:0015679">
    <property type="term" value="P:plasma membrane copper ion transport"/>
    <property type="evidence" value="ECO:0007669"/>
    <property type="project" value="TreeGrafter"/>
</dbReference>
<dbReference type="GO" id="GO:0016020">
    <property type="term" value="C:membrane"/>
    <property type="evidence" value="ECO:0007669"/>
    <property type="project" value="InterPro"/>
</dbReference>
<keyword evidence="3" id="KW-0732">Signal</keyword>
<keyword evidence="7" id="KW-1185">Reference proteome</keyword>
<dbReference type="GO" id="GO:0030288">
    <property type="term" value="C:outer membrane-bounded periplasmic space"/>
    <property type="evidence" value="ECO:0007669"/>
    <property type="project" value="TreeGrafter"/>
</dbReference>
<reference evidence="6" key="1">
    <citation type="submission" date="2020-11" db="EMBL/GenBank/DDBJ databases">
        <title>Azospira inquinata sp. nov.</title>
        <authorList>
            <person name="Moe W.M."/>
            <person name="Mikes M.C."/>
        </authorList>
    </citation>
    <scope>NUCLEOTIDE SEQUENCE</scope>
    <source>
        <strain evidence="6">Azo-3</strain>
    </source>
</reference>
<dbReference type="InterPro" id="IPR006143">
    <property type="entry name" value="RND_pump_MFP"/>
</dbReference>
<dbReference type="GO" id="GO:0046914">
    <property type="term" value="F:transition metal ion binding"/>
    <property type="evidence" value="ECO:0007669"/>
    <property type="project" value="TreeGrafter"/>
</dbReference>
<protein>
    <submittedName>
        <fullName evidence="6">Efflux RND transporter periplasmic adaptor subunit</fullName>
    </submittedName>
</protein>
<feature type="domain" description="CzcB-like barrel-sandwich hybrid" evidence="5">
    <location>
        <begin position="74"/>
        <end position="214"/>
    </location>
</feature>
<dbReference type="GO" id="GO:0060003">
    <property type="term" value="P:copper ion export"/>
    <property type="evidence" value="ECO:0007669"/>
    <property type="project" value="TreeGrafter"/>
</dbReference>
<dbReference type="Pfam" id="PF25954">
    <property type="entry name" value="Beta-barrel_RND_2"/>
    <property type="match status" value="1"/>
</dbReference>
<name>A0A975SNG1_9RHOO</name>
<proteinExistence type="inferred from homology"/>
<feature type="signal peptide" evidence="3">
    <location>
        <begin position="1"/>
        <end position="25"/>
    </location>
</feature>
<evidence type="ECO:0000256" key="3">
    <source>
        <dbReference type="SAM" id="SignalP"/>
    </source>
</evidence>
<keyword evidence="2" id="KW-0813">Transport</keyword>
<dbReference type="RefSeq" id="WP_216126528.1">
    <property type="nucleotide sequence ID" value="NZ_CP064782.1"/>
</dbReference>
<dbReference type="InterPro" id="IPR058647">
    <property type="entry name" value="BSH_CzcB-like"/>
</dbReference>
<comment type="similarity">
    <text evidence="1">Belongs to the membrane fusion protein (MFP) (TC 8.A.1) family.</text>
</comment>
<feature type="domain" description="CusB-like beta-barrel" evidence="4">
    <location>
        <begin position="219"/>
        <end position="290"/>
    </location>
</feature>
<evidence type="ECO:0000259" key="5">
    <source>
        <dbReference type="Pfam" id="PF25973"/>
    </source>
</evidence>
<dbReference type="AlphaFoldDB" id="A0A975SNG1"/>
<dbReference type="KEGG" id="aiq:Azoinq_02865"/>
<gene>
    <name evidence="6" type="ORF">Azoinq_02865</name>
</gene>
<evidence type="ECO:0000259" key="4">
    <source>
        <dbReference type="Pfam" id="PF25954"/>
    </source>
</evidence>
<dbReference type="GO" id="GO:0022857">
    <property type="term" value="F:transmembrane transporter activity"/>
    <property type="evidence" value="ECO:0007669"/>
    <property type="project" value="InterPro"/>
</dbReference>
<organism evidence="6 7">
    <name type="scientific">Azospira inquinata</name>
    <dbReference type="NCBI Taxonomy" id="2785627"/>
    <lineage>
        <taxon>Bacteria</taxon>
        <taxon>Pseudomonadati</taxon>
        <taxon>Pseudomonadota</taxon>
        <taxon>Betaproteobacteria</taxon>
        <taxon>Rhodocyclales</taxon>
        <taxon>Rhodocyclaceae</taxon>
        <taxon>Azospira</taxon>
    </lineage>
</organism>
<dbReference type="Proteomes" id="UP000683428">
    <property type="component" value="Chromosome"/>
</dbReference>
<evidence type="ECO:0000313" key="6">
    <source>
        <dbReference type="EMBL" id="QWT49570.1"/>
    </source>
</evidence>
<dbReference type="PANTHER" id="PTHR30097">
    <property type="entry name" value="CATION EFFLUX SYSTEM PROTEIN CUSB"/>
    <property type="match status" value="1"/>
</dbReference>